<name>A0ACC2PQJ8_9HYME</name>
<dbReference type="EMBL" id="CM056741">
    <property type="protein sequence ID" value="KAJ8684859.1"/>
    <property type="molecule type" value="Genomic_DNA"/>
</dbReference>
<reference evidence="1" key="1">
    <citation type="submission" date="2023-04" db="EMBL/GenBank/DDBJ databases">
        <title>A chromosome-level genome assembly of the parasitoid wasp Eretmocerus hayati.</title>
        <authorList>
            <person name="Zhong Y."/>
            <person name="Liu S."/>
            <person name="Liu Y."/>
        </authorList>
    </citation>
    <scope>NUCLEOTIDE SEQUENCE</scope>
    <source>
        <strain evidence="1">ZJU_SS_LIU_2023</strain>
    </source>
</reference>
<protein>
    <submittedName>
        <fullName evidence="1">Uncharacterized protein</fullName>
    </submittedName>
</protein>
<proteinExistence type="predicted"/>
<comment type="caution">
    <text evidence="1">The sequence shown here is derived from an EMBL/GenBank/DDBJ whole genome shotgun (WGS) entry which is preliminary data.</text>
</comment>
<gene>
    <name evidence="1" type="ORF">QAD02_020652</name>
</gene>
<evidence type="ECO:0000313" key="2">
    <source>
        <dbReference type="Proteomes" id="UP001239111"/>
    </source>
</evidence>
<dbReference type="Proteomes" id="UP001239111">
    <property type="component" value="Chromosome 1"/>
</dbReference>
<accession>A0ACC2PQJ8</accession>
<evidence type="ECO:0000313" key="1">
    <source>
        <dbReference type="EMBL" id="KAJ8684859.1"/>
    </source>
</evidence>
<sequence length="166" mass="18705">MILLDNTSQQSSTDQTSTLLRRIVRYIQEYLLRNPAISEEMGGKDSTHDLTYEYEGLISQANKKVPERAQDSVKMYRPILYQSSPSDLPTADEGLIHSELIEACAPQNAVASKTVADDAEGLKSEKKKGKRAHKEANPDVNNFSDEAPTNKRRRSLPKKYQDYVCN</sequence>
<organism evidence="1 2">
    <name type="scientific">Eretmocerus hayati</name>
    <dbReference type="NCBI Taxonomy" id="131215"/>
    <lineage>
        <taxon>Eukaryota</taxon>
        <taxon>Metazoa</taxon>
        <taxon>Ecdysozoa</taxon>
        <taxon>Arthropoda</taxon>
        <taxon>Hexapoda</taxon>
        <taxon>Insecta</taxon>
        <taxon>Pterygota</taxon>
        <taxon>Neoptera</taxon>
        <taxon>Endopterygota</taxon>
        <taxon>Hymenoptera</taxon>
        <taxon>Apocrita</taxon>
        <taxon>Proctotrupomorpha</taxon>
        <taxon>Chalcidoidea</taxon>
        <taxon>Aphelinidae</taxon>
        <taxon>Aphelininae</taxon>
        <taxon>Eretmocerus</taxon>
    </lineage>
</organism>
<keyword evidence="2" id="KW-1185">Reference proteome</keyword>